<evidence type="ECO:0000313" key="3">
    <source>
        <dbReference type="Proteomes" id="UP001642464"/>
    </source>
</evidence>
<dbReference type="Pfam" id="PF00652">
    <property type="entry name" value="Ricin_B_lectin"/>
    <property type="match status" value="1"/>
</dbReference>
<name>A0ABP0JTL2_9DINO</name>
<comment type="caution">
    <text evidence="2">The sequence shown here is derived from an EMBL/GenBank/DDBJ whole genome shotgun (WGS) entry which is preliminary data.</text>
</comment>
<protein>
    <recommendedName>
        <fullName evidence="1">Ricin B lectin domain-containing protein</fullName>
    </recommendedName>
</protein>
<organism evidence="2 3">
    <name type="scientific">Durusdinium trenchii</name>
    <dbReference type="NCBI Taxonomy" id="1381693"/>
    <lineage>
        <taxon>Eukaryota</taxon>
        <taxon>Sar</taxon>
        <taxon>Alveolata</taxon>
        <taxon>Dinophyceae</taxon>
        <taxon>Suessiales</taxon>
        <taxon>Symbiodiniaceae</taxon>
        <taxon>Durusdinium</taxon>
    </lineage>
</organism>
<dbReference type="Gene3D" id="1.10.510.10">
    <property type="entry name" value="Transferase(Phosphotransferase) domain 1"/>
    <property type="match status" value="1"/>
</dbReference>
<dbReference type="InterPro" id="IPR011009">
    <property type="entry name" value="Kinase-like_dom_sf"/>
</dbReference>
<sequence length="624" mass="69956">MASTEDDVDEEVDNMKEDIDRLIRRHRNEKYAPELLPFDQDMVEGMSEILHFVEKSLMEDRASGEQGPTHPSFLLRSTETDRLTCPIDLRAERGERTGQAEQDSEYQLLSPYLVGSLEEVVLPGSVRSLTKGCMGAIFSCRLHNGEQAVLKRSCTKLIVSWVNETHGSINQRWLVREAAVPGYINLFNEALPARALAVATDLSVELAPFRPNAERQMWRFTEEGHLIPRYRESLARGLSSRNPNQGSRLILSEEPGRWTLENAGVSGAVLITSPKGLVIDLSGDHALAELRYLAAWAQPGLVPLRHVVCGQDALASPLVLKRLSKQLGPGTSGQLPDCTLRDIQDGQSRRRTPRQAAQQLINVSRVLASMHADGYTHNDLHSGNILQNGSYSSSRFSVIDLGSTCKADYWKDVLGGAYDEDWCITRDWRTFASHLVSLVDGEPRGLWDLVGTQDVLPFRRTAWAVPPHWSPAARPRSTVGPRARRQWCWDSMSGRIVSQYNGMVLQADRKRSSVILAKDDHTGKSCQTWKVMGKVIQNLETGKCLEVDASGKVTAQKMHGRRSQQWRWESGELLHASGQALDVFGRIRLPQDVHAMSRRFGRRWAELLETFFRLGLIPWRSAGS</sequence>
<dbReference type="SUPFAM" id="SSF56112">
    <property type="entry name" value="Protein kinase-like (PK-like)"/>
    <property type="match status" value="1"/>
</dbReference>
<dbReference type="Gene3D" id="1.20.58.1030">
    <property type="match status" value="1"/>
</dbReference>
<accession>A0ABP0JTL2</accession>
<dbReference type="InterPro" id="IPR036224">
    <property type="entry name" value="GINS_bundle-like_dom_sf"/>
</dbReference>
<reference evidence="2 3" key="1">
    <citation type="submission" date="2024-02" db="EMBL/GenBank/DDBJ databases">
        <authorList>
            <person name="Chen Y."/>
            <person name="Shah S."/>
            <person name="Dougan E. K."/>
            <person name="Thang M."/>
            <person name="Chan C."/>
        </authorList>
    </citation>
    <scope>NUCLEOTIDE SEQUENCE [LARGE SCALE GENOMIC DNA]</scope>
</reference>
<evidence type="ECO:0000259" key="1">
    <source>
        <dbReference type="Pfam" id="PF00652"/>
    </source>
</evidence>
<gene>
    <name evidence="2" type="ORF">SCF082_LOCUS13706</name>
</gene>
<dbReference type="Gene3D" id="2.80.10.50">
    <property type="match status" value="1"/>
</dbReference>
<dbReference type="SUPFAM" id="SSF50370">
    <property type="entry name" value="Ricin B-like lectins"/>
    <property type="match status" value="1"/>
</dbReference>
<proteinExistence type="predicted"/>
<dbReference type="InterPro" id="IPR000772">
    <property type="entry name" value="Ricin_B_lectin"/>
</dbReference>
<dbReference type="EMBL" id="CAXAMM010008524">
    <property type="protein sequence ID" value="CAK9017586.1"/>
    <property type="molecule type" value="Genomic_DNA"/>
</dbReference>
<dbReference type="InterPro" id="IPR035992">
    <property type="entry name" value="Ricin_B-like_lectins"/>
</dbReference>
<dbReference type="SUPFAM" id="SSF158573">
    <property type="entry name" value="GINS helical bundle-like"/>
    <property type="match status" value="1"/>
</dbReference>
<evidence type="ECO:0000313" key="2">
    <source>
        <dbReference type="EMBL" id="CAK9017586.1"/>
    </source>
</evidence>
<feature type="domain" description="Ricin B lectin" evidence="1">
    <location>
        <begin position="493"/>
        <end position="586"/>
    </location>
</feature>
<keyword evidence="3" id="KW-1185">Reference proteome</keyword>
<dbReference type="Proteomes" id="UP001642464">
    <property type="component" value="Unassembled WGS sequence"/>
</dbReference>